<evidence type="ECO:0000256" key="2">
    <source>
        <dbReference type="ARBA" id="ARBA00006562"/>
    </source>
</evidence>
<dbReference type="GO" id="GO:0005634">
    <property type="term" value="C:nucleus"/>
    <property type="evidence" value="ECO:0007669"/>
    <property type="project" value="UniProtKB-SubCell"/>
</dbReference>
<dbReference type="GO" id="GO:0000166">
    <property type="term" value="F:nucleotide binding"/>
    <property type="evidence" value="ECO:0007669"/>
    <property type="project" value="UniProtKB-KW"/>
</dbReference>
<dbReference type="GO" id="GO:0003723">
    <property type="term" value="F:RNA binding"/>
    <property type="evidence" value="ECO:0007669"/>
    <property type="project" value="UniProtKB-KW"/>
</dbReference>
<accession>A0A1X2G4L4</accession>
<keyword evidence="6" id="KW-0540">Nuclease</keyword>
<dbReference type="PANTHER" id="PTHR12395">
    <property type="entry name" value="DOM-3 RELATED"/>
    <property type="match status" value="1"/>
</dbReference>
<gene>
    <name evidence="8" type="ORF">DM01DRAFT_1294946</name>
</gene>
<dbReference type="STRING" id="101127.A0A1X2G4L4"/>
<keyword evidence="6" id="KW-0539">Nucleus</keyword>
<dbReference type="GO" id="GO:0110155">
    <property type="term" value="P:NAD-cap decapping"/>
    <property type="evidence" value="ECO:0007669"/>
    <property type="project" value="TreeGrafter"/>
</dbReference>
<comment type="subcellular location">
    <subcellularLocation>
        <location evidence="6">Nucleus</location>
    </subcellularLocation>
</comment>
<dbReference type="Proteomes" id="UP000242146">
    <property type="component" value="Unassembled WGS sequence"/>
</dbReference>
<comment type="similarity">
    <text evidence="2 6">Belongs to the DXO/Dom3Z family.</text>
</comment>
<evidence type="ECO:0000256" key="1">
    <source>
        <dbReference type="ARBA" id="ARBA00001968"/>
    </source>
</evidence>
<dbReference type="AlphaFoldDB" id="A0A1X2G4L4"/>
<keyword evidence="6" id="KW-0694">RNA-binding</keyword>
<dbReference type="GO" id="GO:0005829">
    <property type="term" value="C:cytosol"/>
    <property type="evidence" value="ECO:0007669"/>
    <property type="project" value="TreeGrafter"/>
</dbReference>
<sequence length="246" mass="28186">MSKRRASANLTSIRNAGPFSTKQFQVGPSHRYQGRSPVYKQPVEINSYSIDHDRKVWFDNRELKYYYAPSGKDLTVGFDRFIQRDETVPEHLDTLLDALTDAKAKANVPPEMTQANIVTWRGIMTKLLCTPYARNEPWELRLTRYKDTIYIEEEATQKKKDQEANASVRQQMMCYWGYRFETLCTVSSPPSTIAESDPELTSRLTDSANTNVQYCVLVRTTLGKNSLIMGAEVDCIRGNTPRSHEP</sequence>
<dbReference type="GO" id="GO:0034353">
    <property type="term" value="F:mRNA 5'-diphosphatase activity"/>
    <property type="evidence" value="ECO:0007669"/>
    <property type="project" value="TreeGrafter"/>
</dbReference>
<dbReference type="OrthoDB" id="5853397at2759"/>
<keyword evidence="9" id="KW-1185">Reference proteome</keyword>
<comment type="cofactor">
    <cofactor evidence="1 6">
        <name>a divalent metal cation</name>
        <dbReference type="ChEBI" id="CHEBI:60240"/>
    </cofactor>
</comment>
<dbReference type="GO" id="GO:0004518">
    <property type="term" value="F:nuclease activity"/>
    <property type="evidence" value="ECO:0007669"/>
    <property type="project" value="UniProtKB-KW"/>
</dbReference>
<keyword evidence="6" id="KW-0378">Hydrolase</keyword>
<evidence type="ECO:0000256" key="6">
    <source>
        <dbReference type="RuleBase" id="RU367113"/>
    </source>
</evidence>
<evidence type="ECO:0000313" key="8">
    <source>
        <dbReference type="EMBL" id="ORX44901.1"/>
    </source>
</evidence>
<organism evidence="8 9">
    <name type="scientific">Hesseltinella vesiculosa</name>
    <dbReference type="NCBI Taxonomy" id="101127"/>
    <lineage>
        <taxon>Eukaryota</taxon>
        <taxon>Fungi</taxon>
        <taxon>Fungi incertae sedis</taxon>
        <taxon>Mucoromycota</taxon>
        <taxon>Mucoromycotina</taxon>
        <taxon>Mucoromycetes</taxon>
        <taxon>Mucorales</taxon>
        <taxon>Cunninghamellaceae</taxon>
        <taxon>Hesseltinella</taxon>
    </lineage>
</organism>
<evidence type="ECO:0000256" key="3">
    <source>
        <dbReference type="ARBA" id="ARBA00044676"/>
    </source>
</evidence>
<comment type="function">
    <text evidence="6">Decapping enzyme for NAD-capped RNAs: specifically hydrolyzes the nicotinamide adenine dinucleotide (NAD) cap from a subset of RNAs by removing the entire NAD moiety from the 5'-end of an NAD-capped RNA.</text>
</comment>
<dbReference type="GO" id="GO:0000956">
    <property type="term" value="P:nuclear-transcribed mRNA catabolic process"/>
    <property type="evidence" value="ECO:0007669"/>
    <property type="project" value="TreeGrafter"/>
</dbReference>
<protein>
    <recommendedName>
        <fullName evidence="6">Decapping nuclease</fullName>
        <ecNumber evidence="6">3.6.1.-</ecNumber>
    </recommendedName>
</protein>
<evidence type="ECO:0000256" key="5">
    <source>
        <dbReference type="ARBA" id="ARBA00048124"/>
    </source>
</evidence>
<evidence type="ECO:0000259" key="7">
    <source>
        <dbReference type="Pfam" id="PF08652"/>
    </source>
</evidence>
<dbReference type="EMBL" id="MCGT01000045">
    <property type="protein sequence ID" value="ORX44901.1"/>
    <property type="molecule type" value="Genomic_DNA"/>
</dbReference>
<feature type="domain" description="RAI1-like" evidence="7">
    <location>
        <begin position="40"/>
        <end position="242"/>
    </location>
</feature>
<dbReference type="Pfam" id="PF08652">
    <property type="entry name" value="RAI1"/>
    <property type="match status" value="1"/>
</dbReference>
<dbReference type="GO" id="GO:0046872">
    <property type="term" value="F:metal ion binding"/>
    <property type="evidence" value="ECO:0007669"/>
    <property type="project" value="UniProtKB-KW"/>
</dbReference>
<reference evidence="8 9" key="1">
    <citation type="submission" date="2016-07" db="EMBL/GenBank/DDBJ databases">
        <title>Pervasive Adenine N6-methylation of Active Genes in Fungi.</title>
        <authorList>
            <consortium name="DOE Joint Genome Institute"/>
            <person name="Mondo S.J."/>
            <person name="Dannebaum R.O."/>
            <person name="Kuo R.C."/>
            <person name="Labutti K."/>
            <person name="Haridas S."/>
            <person name="Kuo A."/>
            <person name="Salamov A."/>
            <person name="Ahrendt S.R."/>
            <person name="Lipzen A."/>
            <person name="Sullivan W."/>
            <person name="Andreopoulos W.B."/>
            <person name="Clum A."/>
            <person name="Lindquist E."/>
            <person name="Daum C."/>
            <person name="Ramamoorthy G.K."/>
            <person name="Gryganskyi A."/>
            <person name="Culley D."/>
            <person name="Magnuson J.K."/>
            <person name="James T.Y."/>
            <person name="O'Malley M.A."/>
            <person name="Stajich J.E."/>
            <person name="Spatafora J.W."/>
            <person name="Visel A."/>
            <person name="Grigoriev I.V."/>
        </authorList>
    </citation>
    <scope>NUCLEOTIDE SEQUENCE [LARGE SCALE GENOMIC DNA]</scope>
    <source>
        <strain evidence="8 9">NRRL 3301</strain>
    </source>
</reference>
<comment type="catalytic activity">
    <reaction evidence="4">
        <text>a 5'-end triphospho-ribonucleoside in mRNA + H2O = a 5'-end phospho-ribonucleoside in mRNA + diphosphate + H(+)</text>
        <dbReference type="Rhea" id="RHEA:78683"/>
        <dbReference type="Rhea" id="RHEA-COMP:15692"/>
        <dbReference type="Rhea" id="RHEA-COMP:17164"/>
        <dbReference type="ChEBI" id="CHEBI:15377"/>
        <dbReference type="ChEBI" id="CHEBI:15378"/>
        <dbReference type="ChEBI" id="CHEBI:33019"/>
        <dbReference type="ChEBI" id="CHEBI:138282"/>
        <dbReference type="ChEBI" id="CHEBI:167618"/>
    </reaction>
    <physiologicalReaction direction="left-to-right" evidence="4">
        <dbReference type="Rhea" id="RHEA:78684"/>
    </physiologicalReaction>
</comment>
<name>A0A1X2G4L4_9FUNG</name>
<comment type="caution">
    <text evidence="8">The sequence shown here is derived from an EMBL/GenBank/DDBJ whole genome shotgun (WGS) entry which is preliminary data.</text>
</comment>
<keyword evidence="6" id="KW-0547">Nucleotide-binding</keyword>
<comment type="catalytic activity">
    <reaction evidence="5">
        <text>a 5'-end NAD(+)-phospho-ribonucleoside in mRNA + H2O = a 5'-end phospho-ribonucleoside in mRNA + NAD(+) + H(+)</text>
        <dbReference type="Rhea" id="RHEA:60880"/>
        <dbReference type="Rhea" id="RHEA-COMP:15692"/>
        <dbReference type="Rhea" id="RHEA-COMP:15698"/>
        <dbReference type="ChEBI" id="CHEBI:15377"/>
        <dbReference type="ChEBI" id="CHEBI:15378"/>
        <dbReference type="ChEBI" id="CHEBI:57540"/>
        <dbReference type="ChEBI" id="CHEBI:138282"/>
        <dbReference type="ChEBI" id="CHEBI:144029"/>
    </reaction>
    <physiologicalReaction direction="left-to-right" evidence="5">
        <dbReference type="Rhea" id="RHEA:60881"/>
    </physiologicalReaction>
</comment>
<evidence type="ECO:0000313" key="9">
    <source>
        <dbReference type="Proteomes" id="UP000242146"/>
    </source>
</evidence>
<comment type="catalytic activity">
    <reaction evidence="3">
        <text>a 5'-end (N(7)-methyl 5'-triphosphoguanosine)-ribonucleoside-ribonucleotide in mRNA + H2O = a (N(7)-methyl 5'-triphosphoguanosine)-nucleoside + a 5'-end phospho-ribonucleoside in mRNA + H(+)</text>
        <dbReference type="Rhea" id="RHEA:66928"/>
        <dbReference type="Rhea" id="RHEA-COMP:15692"/>
        <dbReference type="Rhea" id="RHEA-COMP:17313"/>
        <dbReference type="ChEBI" id="CHEBI:15377"/>
        <dbReference type="ChEBI" id="CHEBI:15378"/>
        <dbReference type="ChEBI" id="CHEBI:138282"/>
        <dbReference type="ChEBI" id="CHEBI:172876"/>
        <dbReference type="ChEBI" id="CHEBI:172877"/>
    </reaction>
    <physiologicalReaction direction="left-to-right" evidence="3">
        <dbReference type="Rhea" id="RHEA:66929"/>
    </physiologicalReaction>
</comment>
<proteinExistence type="inferred from homology"/>
<keyword evidence="6" id="KW-0479">Metal-binding</keyword>
<dbReference type="InterPro" id="IPR013961">
    <property type="entry name" value="RAI1"/>
</dbReference>
<dbReference type="PANTHER" id="PTHR12395:SF9">
    <property type="entry name" value="DECAPPING AND EXORIBONUCLEASE PROTEIN"/>
    <property type="match status" value="1"/>
</dbReference>
<dbReference type="EC" id="3.6.1.-" evidence="6"/>
<evidence type="ECO:0000256" key="4">
    <source>
        <dbReference type="ARBA" id="ARBA00044692"/>
    </source>
</evidence>
<dbReference type="InterPro" id="IPR039039">
    <property type="entry name" value="RAI1-like_fam"/>
</dbReference>